<dbReference type="InterPro" id="IPR046288">
    <property type="entry name" value="DUF6325"/>
</dbReference>
<evidence type="ECO:0000313" key="1">
    <source>
        <dbReference type="EMBL" id="QDP81202.1"/>
    </source>
</evidence>
<dbReference type="Pfam" id="PF19850">
    <property type="entry name" value="DUF6325"/>
    <property type="match status" value="1"/>
</dbReference>
<protein>
    <submittedName>
        <fullName evidence="1">DUF1269 domain-containing protein</fullName>
    </submittedName>
</protein>
<sequence length="140" mass="14608">MAHSSTLGPVELTVLTFPGTRIDADVKAGLAAVVDQGYVTLLDLIYLAKDANGYLTQVEIDESLEAIGLDGLAVDARGLVSDDDLELVRSSMAPDTSAVVLVYEQTWARALAGTVSAAGGEVQLHVQVPRDALDAALVES</sequence>
<dbReference type="Proteomes" id="UP000317039">
    <property type="component" value="Chromosome"/>
</dbReference>
<organism evidence="1 2">
    <name type="scientific">Nocardia otitidiscaviarum</name>
    <dbReference type="NCBI Taxonomy" id="1823"/>
    <lineage>
        <taxon>Bacteria</taxon>
        <taxon>Bacillati</taxon>
        <taxon>Actinomycetota</taxon>
        <taxon>Actinomycetes</taxon>
        <taxon>Mycobacteriales</taxon>
        <taxon>Nocardiaceae</taxon>
        <taxon>Nocardia</taxon>
    </lineage>
</organism>
<dbReference type="AlphaFoldDB" id="A0A516NQL8"/>
<evidence type="ECO:0000313" key="2">
    <source>
        <dbReference type="Proteomes" id="UP000317039"/>
    </source>
</evidence>
<name>A0A516NQL8_9NOCA</name>
<dbReference type="EMBL" id="CP041695">
    <property type="protein sequence ID" value="QDP81202.1"/>
    <property type="molecule type" value="Genomic_DNA"/>
</dbReference>
<proteinExistence type="predicted"/>
<reference evidence="1 2" key="1">
    <citation type="submission" date="2019-07" db="EMBL/GenBank/DDBJ databases">
        <title>Complete Genome Sequence and Methylome Analysis of Nocardia otitidis-caviarum NEB252.</title>
        <authorList>
            <person name="Fomenkov A."/>
            <person name="Anton B.P."/>
            <person name="Vincze T."/>
            <person name="Roberts R.J."/>
        </authorList>
    </citation>
    <scope>NUCLEOTIDE SEQUENCE [LARGE SCALE GENOMIC DNA]</scope>
    <source>
        <strain evidence="1 2">NEB252</strain>
    </source>
</reference>
<accession>A0A516NQL8</accession>
<gene>
    <name evidence="1" type="ORF">FOH10_23310</name>
</gene>
<dbReference type="KEGG" id="nod:FOH10_23310"/>